<evidence type="ECO:0000313" key="2">
    <source>
        <dbReference type="Proteomes" id="UP001240447"/>
    </source>
</evidence>
<dbReference type="RefSeq" id="WP_068117353.1">
    <property type="nucleotide sequence ID" value="NZ_CCXJ01000084.1"/>
</dbReference>
<gene>
    <name evidence="1" type="ORF">J2S59_000175</name>
</gene>
<reference evidence="1 2" key="1">
    <citation type="submission" date="2023-07" db="EMBL/GenBank/DDBJ databases">
        <title>Sequencing the genomes of 1000 actinobacteria strains.</title>
        <authorList>
            <person name="Klenk H.-P."/>
        </authorList>
    </citation>
    <scope>NUCLEOTIDE SEQUENCE [LARGE SCALE GENOMIC DNA]</scope>
    <source>
        <strain evidence="1 2">GD13</strain>
    </source>
</reference>
<comment type="caution">
    <text evidence="1">The sequence shown here is derived from an EMBL/GenBank/DDBJ whole genome shotgun (WGS) entry which is preliminary data.</text>
</comment>
<sequence>MTAQAVYGDVVEVTPIHFWMGNSGAFHVGLYLEGRPFDPTEDPAGEWVARADLVPQTGGEPVLTLHSAPSAGQGSFRFEPGRLVGEVTAAVMAAPVVPGRYGIEIELVDPEDGEPFVLAVGVVIVHEEGTQSA</sequence>
<dbReference type="Proteomes" id="UP001240447">
    <property type="component" value="Unassembled WGS sequence"/>
</dbReference>
<keyword evidence="2" id="KW-1185">Reference proteome</keyword>
<accession>A0ABT9NJ34</accession>
<organism evidence="1 2">
    <name type="scientific">Nocardioides massiliensis</name>
    <dbReference type="NCBI Taxonomy" id="1325935"/>
    <lineage>
        <taxon>Bacteria</taxon>
        <taxon>Bacillati</taxon>
        <taxon>Actinomycetota</taxon>
        <taxon>Actinomycetes</taxon>
        <taxon>Propionibacteriales</taxon>
        <taxon>Nocardioidaceae</taxon>
        <taxon>Nocardioides</taxon>
    </lineage>
</organism>
<name>A0ABT9NJ34_9ACTN</name>
<proteinExistence type="predicted"/>
<protein>
    <recommendedName>
        <fullName evidence="3">DUF4198 domain-containing protein</fullName>
    </recommendedName>
</protein>
<dbReference type="EMBL" id="JAUSQM010000001">
    <property type="protein sequence ID" value="MDP9820366.1"/>
    <property type="molecule type" value="Genomic_DNA"/>
</dbReference>
<evidence type="ECO:0008006" key="3">
    <source>
        <dbReference type="Google" id="ProtNLM"/>
    </source>
</evidence>
<evidence type="ECO:0000313" key="1">
    <source>
        <dbReference type="EMBL" id="MDP9820366.1"/>
    </source>
</evidence>